<dbReference type="AlphaFoldDB" id="A0A1L7CWW2"/>
<dbReference type="GO" id="GO:0003700">
    <property type="term" value="F:DNA-binding transcription factor activity"/>
    <property type="evidence" value="ECO:0007669"/>
    <property type="project" value="TreeGrafter"/>
</dbReference>
<name>A0A1L7CWW2_9CORY</name>
<evidence type="ECO:0000256" key="2">
    <source>
        <dbReference type="PROSITE-ProRule" id="PRU00335"/>
    </source>
</evidence>
<feature type="DNA-binding region" description="H-T-H motif" evidence="2">
    <location>
        <begin position="34"/>
        <end position="53"/>
    </location>
</feature>
<feature type="domain" description="HTH tetR-type" evidence="3">
    <location>
        <begin position="11"/>
        <end position="71"/>
    </location>
</feature>
<dbReference type="GO" id="GO:0000976">
    <property type="term" value="F:transcription cis-regulatory region binding"/>
    <property type="evidence" value="ECO:0007669"/>
    <property type="project" value="TreeGrafter"/>
</dbReference>
<gene>
    <name evidence="4" type="ORF">CSPHI_03395</name>
</gene>
<accession>A0A1L7CWW2</accession>
<dbReference type="SUPFAM" id="SSF46689">
    <property type="entry name" value="Homeodomain-like"/>
    <property type="match status" value="1"/>
</dbReference>
<dbReference type="PANTHER" id="PTHR30055">
    <property type="entry name" value="HTH-TYPE TRANSCRIPTIONAL REGULATOR RUTR"/>
    <property type="match status" value="1"/>
</dbReference>
<dbReference type="PANTHER" id="PTHR30055:SF226">
    <property type="entry name" value="HTH-TYPE TRANSCRIPTIONAL REGULATOR PKSA"/>
    <property type="match status" value="1"/>
</dbReference>
<evidence type="ECO:0000313" key="4">
    <source>
        <dbReference type="EMBL" id="APT90272.1"/>
    </source>
</evidence>
<dbReference type="InterPro" id="IPR009057">
    <property type="entry name" value="Homeodomain-like_sf"/>
</dbReference>
<dbReference type="EMBL" id="CP009248">
    <property type="protein sequence ID" value="APT90272.1"/>
    <property type="molecule type" value="Genomic_DNA"/>
</dbReference>
<evidence type="ECO:0000256" key="1">
    <source>
        <dbReference type="ARBA" id="ARBA00023125"/>
    </source>
</evidence>
<dbReference type="PRINTS" id="PR00455">
    <property type="entry name" value="HTHTETR"/>
</dbReference>
<dbReference type="Gene3D" id="1.10.357.10">
    <property type="entry name" value="Tetracycline Repressor, domain 2"/>
    <property type="match status" value="1"/>
</dbReference>
<evidence type="ECO:0000313" key="5">
    <source>
        <dbReference type="Proteomes" id="UP000185469"/>
    </source>
</evidence>
<sequence length="201" mass="21989">MANEPKQDRSRETRRRLLECTMRMVAERGLQGTTVGLVAEEAGVSRGAAQHHFPTREALMKEAIDKLAHERTTALSEAMAALDAGPGGAPVEDVLRLLFREFSNDLFHAAVHIWAGAAAEESLRDVILPAEATYNRRVYELTAAALHADLSDQHTRRLITMLLDIARGLGLSSMLVDTAAQTERAVAAYSRMLGSIARLDD</sequence>
<proteinExistence type="predicted"/>
<dbReference type="InterPro" id="IPR050109">
    <property type="entry name" value="HTH-type_TetR-like_transc_reg"/>
</dbReference>
<organism evidence="4 5">
    <name type="scientific">Corynebacterium sphenisci DSM 44792</name>
    <dbReference type="NCBI Taxonomy" id="1437874"/>
    <lineage>
        <taxon>Bacteria</taxon>
        <taxon>Bacillati</taxon>
        <taxon>Actinomycetota</taxon>
        <taxon>Actinomycetes</taxon>
        <taxon>Mycobacteriales</taxon>
        <taxon>Corynebacteriaceae</taxon>
        <taxon>Corynebacterium</taxon>
    </lineage>
</organism>
<protein>
    <recommendedName>
        <fullName evidence="3">HTH tetR-type domain-containing protein</fullName>
    </recommendedName>
</protein>
<keyword evidence="5" id="KW-1185">Reference proteome</keyword>
<evidence type="ECO:0000259" key="3">
    <source>
        <dbReference type="PROSITE" id="PS50977"/>
    </source>
</evidence>
<dbReference type="STRING" id="1437874.CSPHI_03395"/>
<dbReference type="RefSeq" id="WP_075691491.1">
    <property type="nucleotide sequence ID" value="NZ_CP009248.1"/>
</dbReference>
<dbReference type="PROSITE" id="PS50977">
    <property type="entry name" value="HTH_TETR_2"/>
    <property type="match status" value="1"/>
</dbReference>
<dbReference type="InterPro" id="IPR001647">
    <property type="entry name" value="HTH_TetR"/>
</dbReference>
<reference evidence="4 5" key="1">
    <citation type="submission" date="2014-08" db="EMBL/GenBank/DDBJ databases">
        <title>Complete genome sequence of Corynebacterium sphenisci CECT 5990(T) (=DSM 44792(T)), isolated from healthy wild penguins.</title>
        <authorList>
            <person name="Ruckert C."/>
            <person name="Albersmeier A."/>
            <person name="Winkler A."/>
            <person name="Kalinowski J."/>
        </authorList>
    </citation>
    <scope>NUCLEOTIDE SEQUENCE [LARGE SCALE GENOMIC DNA]</scope>
    <source>
        <strain evidence="4 5">DSM 44792</strain>
    </source>
</reference>
<dbReference type="Pfam" id="PF00440">
    <property type="entry name" value="TetR_N"/>
    <property type="match status" value="1"/>
</dbReference>
<dbReference type="Proteomes" id="UP000185469">
    <property type="component" value="Chromosome"/>
</dbReference>
<dbReference type="KEGG" id="csph:CSPHI_03395"/>
<dbReference type="OrthoDB" id="4538622at2"/>
<keyword evidence="1 2" id="KW-0238">DNA-binding</keyword>